<dbReference type="Gene3D" id="3.30.450.40">
    <property type="match status" value="2"/>
</dbReference>
<evidence type="ECO:0000313" key="11">
    <source>
        <dbReference type="EMBL" id="RCJ37520.1"/>
    </source>
</evidence>
<dbReference type="InterPro" id="IPR003018">
    <property type="entry name" value="GAF"/>
</dbReference>
<evidence type="ECO:0000259" key="9">
    <source>
        <dbReference type="PROSITE" id="PS50046"/>
    </source>
</evidence>
<dbReference type="InterPro" id="IPR004358">
    <property type="entry name" value="Sig_transdc_His_kin-like_C"/>
</dbReference>
<dbReference type="Pfam" id="PF02518">
    <property type="entry name" value="HATPase_c"/>
    <property type="match status" value="1"/>
</dbReference>
<keyword evidence="4" id="KW-0597">Phosphoprotein</keyword>
<dbReference type="InterPro" id="IPR005467">
    <property type="entry name" value="His_kinase_dom"/>
</dbReference>
<comment type="catalytic activity">
    <reaction evidence="1">
        <text>ATP + protein L-histidine = ADP + protein N-phospho-L-histidine.</text>
        <dbReference type="EC" id="2.7.13.3"/>
    </reaction>
</comment>
<dbReference type="EC" id="2.7.13.3" evidence="3"/>
<feature type="domain" description="Protein kinase" evidence="8">
    <location>
        <begin position="11"/>
        <end position="276"/>
    </location>
</feature>
<dbReference type="Pfam" id="PF00069">
    <property type="entry name" value="Pkinase"/>
    <property type="match status" value="1"/>
</dbReference>
<dbReference type="SMART" id="SM00387">
    <property type="entry name" value="HATPase_c"/>
    <property type="match status" value="1"/>
</dbReference>
<evidence type="ECO:0000256" key="2">
    <source>
        <dbReference type="ARBA" id="ARBA00006402"/>
    </source>
</evidence>
<dbReference type="Gene3D" id="1.10.510.10">
    <property type="entry name" value="Transferase(Phosphotransferase) domain 1"/>
    <property type="match status" value="1"/>
</dbReference>
<dbReference type="InterPro" id="IPR027417">
    <property type="entry name" value="P-loop_NTPase"/>
</dbReference>
<reference evidence="12" key="1">
    <citation type="submission" date="2016-04" db="EMBL/GenBank/DDBJ databases">
        <authorList>
            <person name="Tabuchi Yagui T.R."/>
        </authorList>
    </citation>
    <scope>NUCLEOTIDE SEQUENCE [LARGE SCALE GENOMIC DNA]</scope>
</reference>
<protein>
    <recommendedName>
        <fullName evidence="3">histidine kinase</fullName>
        <ecNumber evidence="3">2.7.13.3</ecNumber>
    </recommendedName>
</protein>
<dbReference type="CDD" id="cd14014">
    <property type="entry name" value="STKc_PknB_like"/>
    <property type="match status" value="1"/>
</dbReference>
<keyword evidence="5 11" id="KW-0418">Kinase</keyword>
<dbReference type="PROSITE" id="PS50046">
    <property type="entry name" value="PHYTOCHROME_2"/>
    <property type="match status" value="1"/>
</dbReference>
<dbReference type="GO" id="GO:0005524">
    <property type="term" value="F:ATP binding"/>
    <property type="evidence" value="ECO:0007669"/>
    <property type="project" value="InterPro"/>
</dbReference>
<comment type="caution">
    <text evidence="11">The sequence shown here is derived from an EMBL/GenBank/DDBJ whole genome shotgun (WGS) entry which is preliminary data.</text>
</comment>
<dbReference type="Gene3D" id="3.40.50.300">
    <property type="entry name" value="P-loop containing nucleotide triphosphate hydrolases"/>
    <property type="match status" value="1"/>
</dbReference>
<evidence type="ECO:0000313" key="12">
    <source>
        <dbReference type="Proteomes" id="UP000252085"/>
    </source>
</evidence>
<evidence type="ECO:0000256" key="1">
    <source>
        <dbReference type="ARBA" id="ARBA00000085"/>
    </source>
</evidence>
<dbReference type="SMART" id="SM00220">
    <property type="entry name" value="S_TKc"/>
    <property type="match status" value="1"/>
</dbReference>
<dbReference type="Proteomes" id="UP000252085">
    <property type="component" value="Unassembled WGS sequence"/>
</dbReference>
<evidence type="ECO:0000259" key="8">
    <source>
        <dbReference type="PROSITE" id="PS50011"/>
    </source>
</evidence>
<dbReference type="InterPro" id="IPR003594">
    <property type="entry name" value="HATPase_dom"/>
</dbReference>
<dbReference type="InterPro" id="IPR053159">
    <property type="entry name" value="Hybrid_Histidine_Kinase"/>
</dbReference>
<dbReference type="SUPFAM" id="SSF55874">
    <property type="entry name" value="ATPase domain of HSP90 chaperone/DNA topoisomerase II/histidine kinase"/>
    <property type="match status" value="1"/>
</dbReference>
<dbReference type="InterPro" id="IPR008271">
    <property type="entry name" value="Ser/Thr_kinase_AS"/>
</dbReference>
<proteinExistence type="inferred from homology"/>
<dbReference type="PRINTS" id="PR00344">
    <property type="entry name" value="BCTRLSENSOR"/>
</dbReference>
<evidence type="ECO:0000256" key="5">
    <source>
        <dbReference type="ARBA" id="ARBA00022777"/>
    </source>
</evidence>
<evidence type="ECO:0000256" key="4">
    <source>
        <dbReference type="ARBA" id="ARBA00022553"/>
    </source>
</evidence>
<dbReference type="InterPro" id="IPR036097">
    <property type="entry name" value="HisK_dim/P_sf"/>
</dbReference>
<evidence type="ECO:0000256" key="7">
    <source>
        <dbReference type="SAM" id="Coils"/>
    </source>
</evidence>
<accession>A0A367RP51</accession>
<evidence type="ECO:0000256" key="6">
    <source>
        <dbReference type="ARBA" id="ARBA00023012"/>
    </source>
</evidence>
<comment type="similarity">
    <text evidence="2">In the N-terminal section; belongs to the phytochrome family.</text>
</comment>
<dbReference type="SUPFAM" id="SSF55781">
    <property type="entry name" value="GAF domain-like"/>
    <property type="match status" value="2"/>
</dbReference>
<dbReference type="InterPro" id="IPR003661">
    <property type="entry name" value="HisK_dim/P_dom"/>
</dbReference>
<dbReference type="SMART" id="SM00065">
    <property type="entry name" value="GAF"/>
    <property type="match status" value="2"/>
</dbReference>
<dbReference type="Pfam" id="PF01590">
    <property type="entry name" value="GAF"/>
    <property type="match status" value="2"/>
</dbReference>
<dbReference type="PROSITE" id="PS50109">
    <property type="entry name" value="HIS_KIN"/>
    <property type="match status" value="1"/>
</dbReference>
<dbReference type="InterPro" id="IPR016132">
    <property type="entry name" value="Phyto_chromo_attachment"/>
</dbReference>
<keyword evidence="7" id="KW-0175">Coiled coil</keyword>
<dbReference type="InterPro" id="IPR036890">
    <property type="entry name" value="HATPase_C_sf"/>
</dbReference>
<dbReference type="InterPro" id="IPR011009">
    <property type="entry name" value="Kinase-like_dom_sf"/>
</dbReference>
<keyword evidence="6" id="KW-0902">Two-component regulatory system</keyword>
<gene>
    <name evidence="11" type="ORF">A6769_11475</name>
</gene>
<dbReference type="GO" id="GO:0000155">
    <property type="term" value="F:phosphorelay sensor kinase activity"/>
    <property type="evidence" value="ECO:0007669"/>
    <property type="project" value="InterPro"/>
</dbReference>
<dbReference type="PROSITE" id="PS50011">
    <property type="entry name" value="PROTEIN_KINASE_DOM"/>
    <property type="match status" value="1"/>
</dbReference>
<dbReference type="Pfam" id="PF13191">
    <property type="entry name" value="AAA_16"/>
    <property type="match status" value="1"/>
</dbReference>
<dbReference type="Gene3D" id="3.30.565.10">
    <property type="entry name" value="Histidine kinase-like ATPase, C-terminal domain"/>
    <property type="match status" value="1"/>
</dbReference>
<dbReference type="EMBL" id="LXQE01000136">
    <property type="protein sequence ID" value="RCJ37520.1"/>
    <property type="molecule type" value="Genomic_DNA"/>
</dbReference>
<keyword evidence="5 11" id="KW-0808">Transferase</keyword>
<dbReference type="SUPFAM" id="SSF56112">
    <property type="entry name" value="Protein kinase-like (PK-like)"/>
    <property type="match status" value="1"/>
</dbReference>
<dbReference type="PROSITE" id="PS00108">
    <property type="entry name" value="PROTEIN_KINASE_ST"/>
    <property type="match status" value="1"/>
</dbReference>
<dbReference type="InterPro" id="IPR041664">
    <property type="entry name" value="AAA_16"/>
</dbReference>
<evidence type="ECO:0000256" key="3">
    <source>
        <dbReference type="ARBA" id="ARBA00012438"/>
    </source>
</evidence>
<feature type="domain" description="Histidine kinase" evidence="10">
    <location>
        <begin position="1738"/>
        <end position="1995"/>
    </location>
</feature>
<organism evidence="11 12">
    <name type="scientific">Nostoc punctiforme NIES-2108</name>
    <dbReference type="NCBI Taxonomy" id="1356359"/>
    <lineage>
        <taxon>Bacteria</taxon>
        <taxon>Bacillati</taxon>
        <taxon>Cyanobacteriota</taxon>
        <taxon>Cyanophyceae</taxon>
        <taxon>Nostocales</taxon>
        <taxon>Nostocaceae</taxon>
        <taxon>Nostoc</taxon>
    </lineage>
</organism>
<evidence type="ECO:0000259" key="10">
    <source>
        <dbReference type="PROSITE" id="PS50109"/>
    </source>
</evidence>
<feature type="coiled-coil region" evidence="7">
    <location>
        <begin position="1699"/>
        <end position="1726"/>
    </location>
</feature>
<dbReference type="InterPro" id="IPR029016">
    <property type="entry name" value="GAF-like_dom_sf"/>
</dbReference>
<sequence length="1999" mass="225113">MFSTQVSILGYEVSEELYNGPRTLVYRGYRETDSLPVVIKLLKNPYPSFSELVQFRNQYTITKNLNYPGIIQTYSLEPYQNGYVLVMEDFGGISLSEWSGREGKMGGEPQNQIKFLQIAISLCDTLNYLYCHDVIHKDIKLANILIHPETKKVKLIDFSIASLLPRETQTIINPNLLEGTLAYLSPEQTGRMNRGVDYRSDFYSLGVSFYELLTGKLPFQSDDLMELVHCHIAKMPTVLGNREDIPQVFSDIVMKLMAKNAENRYQSALGLKHDLEECLYQIQQTGTITYFEIAKRDICDRFIIPEKLYGRETEVDKLLKAFERVSAGNSEMILVAGFSGIGKTAVVNEVHKPIVKQRGYFIKGKFDQFNRNIPFSAFVQAFRNLMGQLLSESDQQIKQWQNKITEALGDNAQVIIEVIPELELVIGKQSPVPAVSGIAAQNRFNLLLQKFIELFTEKEHPLVIFLDDLQWIDSASLKLLQSLMSEGNYGSLLLIGAYRDNEVSVTHPLMLTLDDIQKNGAKINTITLNPLNKSKLNQLLADSLDCTENLALPLSKLIYQKTQGNPFFATQFIKVLHQDALIYFNYEQGYWQCDIAKINQRSLANDVVEFMALQLQKLPESTQDVLKLAACIGNQFDLETLAIVSQQSKIETAACLWSALQDGLILPQSEVYKFFLGSENQAVTQQNSEIIGYKFLHDRIQQAAYSLIPESQKQATHYHIGKLLLGNLSTAELEDRIFDVVNQINIGKFLLPDESEKKQLAELNLSAGQKAKASTAYEAAKTYLQVGINLLTKDTETAGYRLAFDLHFNLAEAALMSGDFQLLEETVLILLEFANSNIDRAKIYVLKVTQYSLQGQFSESIQAGLEGLQSLGITVDRDSLKQLAQEEFAVVQERLKNRPIATLLNLPAATNPEVRAAIELLIILQPPAYIVSDFDLYSFATFRAVRLSIEQGNTAESIKAYATYGFLIGLMHSQYQQGLEFADLSLQLSYKLNSKFQQSGACFMLGCCIQVWAKPIQGAAEINYEGFLAGLESGEIPHAGYNLYSNICNRLFQGENLADIASDIDKYWLIGEKLKHDFLLSILSACRFFVNQLSQSLDEQEQIATAELAWVERSEALQSHTALGTYYILQMHRACLIQGFKPDIHYITEAGKFLNGCAGFTTSAGYYYYSSLIFCNRYASLTEAERSDVLQQIETNQAQLKIWSESCSENFLHKYLLVEAERSRIAEKFLEAMKLYDRAIAEAKVNGYLQEEAIANELTAKFYLELDKEKAAQGYMQEAYYCYARWGAKAKIDDLEKRYPKLLQPILHQQLSFNSLETISTIAHSSISLSSQTSIISSTNISNALDFMSILKAAQAISSSIELDEIIASLTQIILENSGAEKFALILSEDGNLKVKAITFINHQDNFSIPIQTILKSQSLDTCEDIPRKIINYVKNTQKTIVIDNCQTEIPGLLREYLLEFQPQSVFCTPIINQGHLVGILYLENKLVAGVFTSDRIKVIQMLSVQAAISLENARLYQESQEKAQQIQQSLQQQKTLFNVVNQIRESLDLDAIFRAVTQNIRSILNVSRVGIYQFHIGLNYEYGEFIAEDVLPQFPSGLAVKIQDHCFGENYATQYKQRRFCAMSDIQTAEVLDCHRAILQQFNVRASLVVPIMQDDELWGLLCIHQCDRPHHWQPSEIEFAQQIAAQMGVALQQTDLLLETRQQATQLEETLQHLKETQLQLVQNEKMSALGNLVAGVAHEMNNPLGFISASLEQSKPVFADILKHLKLYQESLPNPKEEIIEHAEEIDLEYSLEDLPKMIDSMMIACDRLKNISTSLRTFSRADQDYKVPFNIHQGIDSTILILKHRLKANEQRPAIEVITNYDNLPKVECFPGQLNQVFMNILANAIDALDESNTDRSFGEIKANPNRIIITTSLQEKQVEVKIADNGQGMSESVKQKVFDHLFTTKGVGKGTGLGLAIAQSIVVEKHGGTLDVNSTPGVGTQFVITLPILAQTQS</sequence>
<dbReference type="PANTHER" id="PTHR43642">
    <property type="entry name" value="HYBRID SIGNAL TRANSDUCTION HISTIDINE KINASE G"/>
    <property type="match status" value="1"/>
</dbReference>
<dbReference type="CDD" id="cd00082">
    <property type="entry name" value="HisKA"/>
    <property type="match status" value="1"/>
</dbReference>
<dbReference type="Gene3D" id="1.10.287.130">
    <property type="match status" value="1"/>
</dbReference>
<dbReference type="SUPFAM" id="SSF52540">
    <property type="entry name" value="P-loop containing nucleoside triphosphate hydrolases"/>
    <property type="match status" value="1"/>
</dbReference>
<dbReference type="PANTHER" id="PTHR43642:SF1">
    <property type="entry name" value="HYBRID SIGNAL TRANSDUCTION HISTIDINE KINASE G"/>
    <property type="match status" value="1"/>
</dbReference>
<dbReference type="SUPFAM" id="SSF47384">
    <property type="entry name" value="Homodimeric domain of signal transducing histidine kinase"/>
    <property type="match status" value="1"/>
</dbReference>
<feature type="domain" description="Phytochrome chromophore attachment site" evidence="9">
    <location>
        <begin position="1549"/>
        <end position="1688"/>
    </location>
</feature>
<dbReference type="InterPro" id="IPR000719">
    <property type="entry name" value="Prot_kinase_dom"/>
</dbReference>
<name>A0A367RP51_NOSPU</name>